<dbReference type="GO" id="GO:0016758">
    <property type="term" value="F:hexosyltransferase activity"/>
    <property type="evidence" value="ECO:0007669"/>
    <property type="project" value="TreeGrafter"/>
</dbReference>
<dbReference type="EMBL" id="WTYB01000006">
    <property type="protein sequence ID" value="MXP39941.1"/>
    <property type="molecule type" value="Genomic_DNA"/>
</dbReference>
<dbReference type="Proteomes" id="UP000430021">
    <property type="component" value="Unassembled WGS sequence"/>
</dbReference>
<reference evidence="3 6" key="2">
    <citation type="submission" date="2020-08" db="EMBL/GenBank/DDBJ databases">
        <title>Genomic Encyclopedia of Type Strains, Phase IV (KMG-IV): sequencing the most valuable type-strain genomes for metagenomic binning, comparative biology and taxonomic classification.</title>
        <authorList>
            <person name="Goeker M."/>
        </authorList>
    </citation>
    <scope>NUCLEOTIDE SEQUENCE [LARGE SCALE GENOMIC DNA]</scope>
    <source>
        <strain evidence="3 6">DSM 8510</strain>
    </source>
</reference>
<dbReference type="Proteomes" id="UP000548685">
    <property type="component" value="Unassembled WGS sequence"/>
</dbReference>
<evidence type="ECO:0000313" key="6">
    <source>
        <dbReference type="Proteomes" id="UP000548685"/>
    </source>
</evidence>
<dbReference type="RefSeq" id="WP_160762095.1">
    <property type="nucleotide sequence ID" value="NZ_BAAADZ010000003.1"/>
</dbReference>
<dbReference type="OrthoDB" id="9790710at2"/>
<gene>
    <name evidence="3" type="ORF">FHS52_003224</name>
    <name evidence="4" type="ORF">GRI59_15140</name>
</gene>
<evidence type="ECO:0000313" key="5">
    <source>
        <dbReference type="Proteomes" id="UP000430021"/>
    </source>
</evidence>
<feature type="domain" description="Glycosyltransferase subfamily 4-like N-terminal" evidence="2">
    <location>
        <begin position="17"/>
        <end position="176"/>
    </location>
</feature>
<evidence type="ECO:0000313" key="4">
    <source>
        <dbReference type="EMBL" id="MXP39941.1"/>
    </source>
</evidence>
<comment type="caution">
    <text evidence="4">The sequence shown here is derived from an EMBL/GenBank/DDBJ whole genome shotgun (WGS) entry which is preliminary data.</text>
</comment>
<name>A0A6I4ULP3_9SPHN</name>
<reference evidence="4 5" key="1">
    <citation type="submission" date="2019-12" db="EMBL/GenBank/DDBJ databases">
        <title>Genomic-based taxomic classification of the family Erythrobacteraceae.</title>
        <authorList>
            <person name="Xu L."/>
        </authorList>
    </citation>
    <scope>NUCLEOTIDE SEQUENCE [LARGE SCALE GENOMIC DNA]</scope>
    <source>
        <strain evidence="4 5">JCM 10282</strain>
    </source>
</reference>
<accession>A0A6I4ULP3</accession>
<dbReference type="EMBL" id="JACICE010000006">
    <property type="protein sequence ID" value="MBB3777227.1"/>
    <property type="molecule type" value="Genomic_DNA"/>
</dbReference>
<evidence type="ECO:0000259" key="1">
    <source>
        <dbReference type="Pfam" id="PF00534"/>
    </source>
</evidence>
<dbReference type="PANTHER" id="PTHR45947:SF3">
    <property type="entry name" value="SULFOQUINOVOSYL TRANSFERASE SQD2"/>
    <property type="match status" value="1"/>
</dbReference>
<feature type="domain" description="Glycosyl transferase family 1" evidence="1">
    <location>
        <begin position="190"/>
        <end position="359"/>
    </location>
</feature>
<dbReference type="AlphaFoldDB" id="A0A6I4ULP3"/>
<dbReference type="InterPro" id="IPR050194">
    <property type="entry name" value="Glycosyltransferase_grp1"/>
</dbReference>
<dbReference type="Pfam" id="PF00534">
    <property type="entry name" value="Glycos_transf_1"/>
    <property type="match status" value="1"/>
</dbReference>
<protein>
    <submittedName>
        <fullName evidence="3 4">Glycosyltransferase</fullName>
    </submittedName>
</protein>
<keyword evidence="4" id="KW-0808">Transferase</keyword>
<dbReference type="InterPro" id="IPR001296">
    <property type="entry name" value="Glyco_trans_1"/>
</dbReference>
<dbReference type="PANTHER" id="PTHR45947">
    <property type="entry name" value="SULFOQUINOVOSYL TRANSFERASE SQD2"/>
    <property type="match status" value="1"/>
</dbReference>
<dbReference type="SUPFAM" id="SSF53756">
    <property type="entry name" value="UDP-Glycosyltransferase/glycogen phosphorylase"/>
    <property type="match status" value="1"/>
</dbReference>
<keyword evidence="6" id="KW-1185">Reference proteome</keyword>
<dbReference type="InterPro" id="IPR028098">
    <property type="entry name" value="Glyco_trans_4-like_N"/>
</dbReference>
<organism evidence="4 5">
    <name type="scientific">Erythrobacter ramosus</name>
    <dbReference type="NCBI Taxonomy" id="35811"/>
    <lineage>
        <taxon>Bacteria</taxon>
        <taxon>Pseudomonadati</taxon>
        <taxon>Pseudomonadota</taxon>
        <taxon>Alphaproteobacteria</taxon>
        <taxon>Sphingomonadales</taxon>
        <taxon>Erythrobacteraceae</taxon>
        <taxon>Erythrobacter/Porphyrobacter group</taxon>
        <taxon>Erythrobacter</taxon>
    </lineage>
</organism>
<dbReference type="Gene3D" id="3.40.50.2000">
    <property type="entry name" value="Glycogen Phosphorylase B"/>
    <property type="match status" value="2"/>
</dbReference>
<sequence length="385" mass="42498">MSRHVLHVVPYLGEAAGGPPVVVQRLVEGARAAGWQADIVTSCDLLSGGEKQALLESGATVMPSQLSALVGQEAQRLKEAVHDADLLHCHTLWSPLVSRSAALARNSGIPYILAPHGMLDPYSFSQRRLKKRLYLESVERRTINAAARIMFTTYEEKLLAENTFGLISNAVVVPLGADRLPNNRQVLRDRFFDKHRDLRGRPLLLFMGRLHPKKRPEILPDVISAIQSDFPEATLIFAGTGEESFVEQIKQRAHRLSLGDKVRFLGHLSGEAKFSALAAADLFLLPSRQENFGIAVAEALQAGVPVILTKSVNIWREIENAEAGIAVTDDDLIQKLAGAITTLLTDDERRTTMSHNAQRLASEAFSWDTCCRRTLEIYEDVLAQV</sequence>
<evidence type="ECO:0000313" key="3">
    <source>
        <dbReference type="EMBL" id="MBB3777227.1"/>
    </source>
</evidence>
<proteinExistence type="predicted"/>
<dbReference type="Pfam" id="PF13579">
    <property type="entry name" value="Glyco_trans_4_4"/>
    <property type="match status" value="1"/>
</dbReference>
<evidence type="ECO:0000259" key="2">
    <source>
        <dbReference type="Pfam" id="PF13579"/>
    </source>
</evidence>